<dbReference type="Pfam" id="PF00155">
    <property type="entry name" value="Aminotran_1_2"/>
    <property type="match status" value="1"/>
</dbReference>
<dbReference type="GO" id="GO:0030170">
    <property type="term" value="F:pyridoxal phosphate binding"/>
    <property type="evidence" value="ECO:0007669"/>
    <property type="project" value="InterPro"/>
</dbReference>
<name>A0A7G6TUW1_9BRAD</name>
<keyword evidence="3" id="KW-0805">Transcription regulation</keyword>
<evidence type="ECO:0000259" key="6">
    <source>
        <dbReference type="PROSITE" id="PS50949"/>
    </source>
</evidence>
<proteinExistence type="inferred from homology"/>
<dbReference type="AlphaFoldDB" id="A0A7G6TUW1"/>
<evidence type="ECO:0000313" key="8">
    <source>
        <dbReference type="Proteomes" id="UP000515291"/>
    </source>
</evidence>
<dbReference type="InterPro" id="IPR015421">
    <property type="entry name" value="PyrdxlP-dep_Trfase_major"/>
</dbReference>
<dbReference type="InterPro" id="IPR004839">
    <property type="entry name" value="Aminotransferase_I/II_large"/>
</dbReference>
<dbReference type="GO" id="GO:0003677">
    <property type="term" value="F:DNA binding"/>
    <property type="evidence" value="ECO:0007669"/>
    <property type="project" value="UniProtKB-KW"/>
</dbReference>
<dbReference type="KEGG" id="trb:HB776_04265"/>
<gene>
    <name evidence="7" type="ORF">HB776_04265</name>
</gene>
<evidence type="ECO:0000313" key="7">
    <source>
        <dbReference type="EMBL" id="QND70543.1"/>
    </source>
</evidence>
<organism evidence="7 8">
    <name type="scientific">Tardiphaga robiniae</name>
    <dbReference type="NCBI Taxonomy" id="943830"/>
    <lineage>
        <taxon>Bacteria</taxon>
        <taxon>Pseudomonadati</taxon>
        <taxon>Pseudomonadota</taxon>
        <taxon>Alphaproteobacteria</taxon>
        <taxon>Hyphomicrobiales</taxon>
        <taxon>Nitrobacteraceae</taxon>
        <taxon>Tardiphaga</taxon>
    </lineage>
</organism>
<dbReference type="Gene3D" id="3.40.640.10">
    <property type="entry name" value="Type I PLP-dependent aspartate aminotransferase-like (Major domain)"/>
    <property type="match status" value="1"/>
</dbReference>
<dbReference type="SUPFAM" id="SSF46785">
    <property type="entry name" value="Winged helix' DNA-binding domain"/>
    <property type="match status" value="1"/>
</dbReference>
<keyword evidence="2" id="KW-0663">Pyridoxal phosphate</keyword>
<dbReference type="InterPro" id="IPR051446">
    <property type="entry name" value="HTH_trans_reg/aminotransferase"/>
</dbReference>
<protein>
    <submittedName>
        <fullName evidence="7">PLP-dependent aminotransferase family protein</fullName>
    </submittedName>
</protein>
<sequence>MGDILAGLIDIERGSASGETLTRQLYDQLRAAILSGVLPPGHRLPSSRDCALQLGLARNTVSTVIDQLAMEGYLDVAQGRRPTVAAAERKALLTGRNIAGKTPKPLGLSRWAERVQKSDWPFINKGRPLLLAPALADARLFPHDIWARCLRRAARRGSTGDPAINRASLRNALLRHLITYRGVRAEARQIILMPSAQSALELIARVLLDAGDLAWVESPGYGGAYAALNAAGATMRGISLDGSGLSIKGRRDRPRLIFVTPSHQHPTGRLMPVSRRQQLLAFANDIGAAIVEDDYDSEFHYDGRPVAALQGLDDSGRVFYVGTFSKPMFADVRSGYAIVPPDLADLFEKAQRHGSHIVPAPVQDALAEFIDDGHFAAHIRKMTRVYRSRRDHLLQALQVHAGDHLTIEPPAGGMQLLAHLDLDRDDRAISARLAELGVTGRPLSMYFTGPVAGQGLFMGFSAWNEQEIDKAAAIVGQVLRATAPPRGRSGKAPKRPKG</sequence>
<dbReference type="GO" id="GO:0008483">
    <property type="term" value="F:transaminase activity"/>
    <property type="evidence" value="ECO:0007669"/>
    <property type="project" value="UniProtKB-KW"/>
</dbReference>
<dbReference type="CDD" id="cd07377">
    <property type="entry name" value="WHTH_GntR"/>
    <property type="match status" value="1"/>
</dbReference>
<dbReference type="PROSITE" id="PS50949">
    <property type="entry name" value="HTH_GNTR"/>
    <property type="match status" value="1"/>
</dbReference>
<dbReference type="EMBL" id="CP050292">
    <property type="protein sequence ID" value="QND70543.1"/>
    <property type="molecule type" value="Genomic_DNA"/>
</dbReference>
<dbReference type="SMART" id="SM00345">
    <property type="entry name" value="HTH_GNTR"/>
    <property type="match status" value="1"/>
</dbReference>
<keyword evidence="7" id="KW-0032">Aminotransferase</keyword>
<dbReference type="Gene3D" id="1.10.10.10">
    <property type="entry name" value="Winged helix-like DNA-binding domain superfamily/Winged helix DNA-binding domain"/>
    <property type="match status" value="1"/>
</dbReference>
<evidence type="ECO:0000256" key="3">
    <source>
        <dbReference type="ARBA" id="ARBA00023015"/>
    </source>
</evidence>
<keyword evidence="5" id="KW-0804">Transcription</keyword>
<dbReference type="PANTHER" id="PTHR46577:SF1">
    <property type="entry name" value="HTH-TYPE TRANSCRIPTIONAL REGULATORY PROTEIN GABR"/>
    <property type="match status" value="1"/>
</dbReference>
<feature type="domain" description="HTH gntR-type" evidence="6">
    <location>
        <begin position="19"/>
        <end position="87"/>
    </location>
</feature>
<dbReference type="PANTHER" id="PTHR46577">
    <property type="entry name" value="HTH-TYPE TRANSCRIPTIONAL REGULATORY PROTEIN GABR"/>
    <property type="match status" value="1"/>
</dbReference>
<dbReference type="SUPFAM" id="SSF53383">
    <property type="entry name" value="PLP-dependent transferases"/>
    <property type="match status" value="1"/>
</dbReference>
<dbReference type="GO" id="GO:0003700">
    <property type="term" value="F:DNA-binding transcription factor activity"/>
    <property type="evidence" value="ECO:0007669"/>
    <property type="project" value="InterPro"/>
</dbReference>
<dbReference type="Proteomes" id="UP000515291">
    <property type="component" value="Chromosome"/>
</dbReference>
<dbReference type="InterPro" id="IPR015424">
    <property type="entry name" value="PyrdxlP-dep_Trfase"/>
</dbReference>
<evidence type="ECO:0000256" key="1">
    <source>
        <dbReference type="ARBA" id="ARBA00005384"/>
    </source>
</evidence>
<evidence type="ECO:0000256" key="2">
    <source>
        <dbReference type="ARBA" id="ARBA00022898"/>
    </source>
</evidence>
<dbReference type="InterPro" id="IPR036390">
    <property type="entry name" value="WH_DNA-bd_sf"/>
</dbReference>
<dbReference type="InterPro" id="IPR036388">
    <property type="entry name" value="WH-like_DNA-bd_sf"/>
</dbReference>
<accession>A0A7G6TUW1</accession>
<comment type="similarity">
    <text evidence="1">In the C-terminal section; belongs to the class-I pyridoxal-phosphate-dependent aminotransferase family.</text>
</comment>
<dbReference type="Pfam" id="PF00392">
    <property type="entry name" value="GntR"/>
    <property type="match status" value="1"/>
</dbReference>
<keyword evidence="4" id="KW-0238">DNA-binding</keyword>
<keyword evidence="7" id="KW-0808">Transferase</keyword>
<reference evidence="8" key="1">
    <citation type="journal article" date="2020" name="Mol. Plant Microbe">
        <title>Rhizobial microsymbionts of the narrowly endemic Oxytropis species growing in Kamchatka are characterized by significant genetic diversity and possess a set of genes that are associated with T3SS and T6SS secretion systems and can affect the development of symbiosis.</title>
        <authorList>
            <person name="Safronova V."/>
            <person name="Guro P."/>
            <person name="Sazanova A."/>
            <person name="Kuznetsova I."/>
            <person name="Belimov A."/>
            <person name="Yakubov V."/>
            <person name="Chirak E."/>
            <person name="Afonin A."/>
            <person name="Gogolev Y."/>
            <person name="Andronov E."/>
            <person name="Tikhonovich I."/>
        </authorList>
    </citation>
    <scope>NUCLEOTIDE SEQUENCE [LARGE SCALE GENOMIC DNA]</scope>
    <source>
        <strain evidence="8">581</strain>
    </source>
</reference>
<dbReference type="RefSeq" id="WP_184515465.1">
    <property type="nucleotide sequence ID" value="NZ_CP050292.1"/>
</dbReference>
<dbReference type="InterPro" id="IPR000524">
    <property type="entry name" value="Tscrpt_reg_HTH_GntR"/>
</dbReference>
<dbReference type="CDD" id="cd00609">
    <property type="entry name" value="AAT_like"/>
    <property type="match status" value="1"/>
</dbReference>
<evidence type="ECO:0000256" key="4">
    <source>
        <dbReference type="ARBA" id="ARBA00023125"/>
    </source>
</evidence>
<evidence type="ECO:0000256" key="5">
    <source>
        <dbReference type="ARBA" id="ARBA00023163"/>
    </source>
</evidence>